<evidence type="ECO:0000256" key="1">
    <source>
        <dbReference type="SAM" id="Phobius"/>
    </source>
</evidence>
<proteinExistence type="predicted"/>
<evidence type="ECO:0000313" key="3">
    <source>
        <dbReference type="Proteomes" id="UP000734854"/>
    </source>
</evidence>
<keyword evidence="1" id="KW-0472">Membrane</keyword>
<evidence type="ECO:0000313" key="2">
    <source>
        <dbReference type="EMBL" id="KAG6477110.1"/>
    </source>
</evidence>
<reference evidence="2 3" key="1">
    <citation type="submission" date="2020-08" db="EMBL/GenBank/DDBJ databases">
        <title>Plant Genome Project.</title>
        <authorList>
            <person name="Zhang R.-G."/>
        </authorList>
    </citation>
    <scope>NUCLEOTIDE SEQUENCE [LARGE SCALE GENOMIC DNA]</scope>
    <source>
        <tissue evidence="2">Rhizome</tissue>
    </source>
</reference>
<feature type="transmembrane region" description="Helical" evidence="1">
    <location>
        <begin position="6"/>
        <end position="23"/>
    </location>
</feature>
<keyword evidence="3" id="KW-1185">Reference proteome</keyword>
<dbReference type="InterPro" id="IPR007541">
    <property type="entry name" value="Uncharacterised_BSP"/>
</dbReference>
<comment type="caution">
    <text evidence="2">The sequence shown here is derived from an EMBL/GenBank/DDBJ whole genome shotgun (WGS) entry which is preliminary data.</text>
</comment>
<dbReference type="EMBL" id="JACMSC010000018">
    <property type="protein sequence ID" value="KAG6477110.1"/>
    <property type="molecule type" value="Genomic_DNA"/>
</dbReference>
<keyword evidence="1" id="KW-1133">Transmembrane helix</keyword>
<dbReference type="Proteomes" id="UP000734854">
    <property type="component" value="Unassembled WGS sequence"/>
</dbReference>
<dbReference type="PANTHER" id="PTHR33321:SF3">
    <property type="entry name" value="OS05G0582000 PROTEIN"/>
    <property type="match status" value="1"/>
</dbReference>
<dbReference type="Pfam" id="PF04450">
    <property type="entry name" value="BSP"/>
    <property type="match status" value="1"/>
</dbReference>
<sequence length="289" mass="31135">MWPLPSFVLFIFIYLCFFFCVRMKIVHYLRILVVASEISFSGMEQPLLVSSSPAPPSPASDDSPGFLIRLLLLVAVAAFSLWANYEASKGFQVTVLNNAAAAAAAASVSSSPPTRRFDLLFVANGRAADSVQRALYPDASFPRKPVERVTLSMAPAVAADQGDCVREVTVAVRRGRREGEFAVELRPRVMEAADVAEAVGGAVRRGVARVWLWDGQGRAPKRVLAALEDYLATSSADALRGALASQSGNHSAATVLPQEDFVCVARLNRAMKDAWDDRMLTEACASIAA</sequence>
<accession>A0A8J5EZQ3</accession>
<feature type="transmembrane region" description="Helical" evidence="1">
    <location>
        <begin position="66"/>
        <end position="85"/>
    </location>
</feature>
<dbReference type="PANTHER" id="PTHR33321">
    <property type="match status" value="1"/>
</dbReference>
<gene>
    <name evidence="2" type="ORF">ZIOFF_066362</name>
</gene>
<dbReference type="AlphaFoldDB" id="A0A8J5EZQ3"/>
<name>A0A8J5EZQ3_ZINOF</name>
<keyword evidence="1" id="KW-0812">Transmembrane</keyword>
<organism evidence="2 3">
    <name type="scientific">Zingiber officinale</name>
    <name type="common">Ginger</name>
    <name type="synonym">Amomum zingiber</name>
    <dbReference type="NCBI Taxonomy" id="94328"/>
    <lineage>
        <taxon>Eukaryota</taxon>
        <taxon>Viridiplantae</taxon>
        <taxon>Streptophyta</taxon>
        <taxon>Embryophyta</taxon>
        <taxon>Tracheophyta</taxon>
        <taxon>Spermatophyta</taxon>
        <taxon>Magnoliopsida</taxon>
        <taxon>Liliopsida</taxon>
        <taxon>Zingiberales</taxon>
        <taxon>Zingiberaceae</taxon>
        <taxon>Zingiber</taxon>
    </lineage>
</organism>
<protein>
    <submittedName>
        <fullName evidence="2">Uncharacterized protein</fullName>
    </submittedName>
</protein>